<dbReference type="AlphaFoldDB" id="A0A6M3XNF5"/>
<gene>
    <name evidence="1" type="ORF">TM448B01528_0015</name>
</gene>
<proteinExistence type="predicted"/>
<organism evidence="1">
    <name type="scientific">viral metagenome</name>
    <dbReference type="NCBI Taxonomy" id="1070528"/>
    <lineage>
        <taxon>unclassified sequences</taxon>
        <taxon>metagenomes</taxon>
        <taxon>organismal metagenomes</taxon>
    </lineage>
</organism>
<name>A0A6M3XNF5_9ZZZZ</name>
<dbReference type="EMBL" id="MT144777">
    <property type="protein sequence ID" value="QJH99252.1"/>
    <property type="molecule type" value="Genomic_DNA"/>
</dbReference>
<evidence type="ECO:0000313" key="1">
    <source>
        <dbReference type="EMBL" id="QJH99252.1"/>
    </source>
</evidence>
<reference evidence="1" key="1">
    <citation type="submission" date="2020-03" db="EMBL/GenBank/DDBJ databases">
        <title>The deep terrestrial virosphere.</title>
        <authorList>
            <person name="Holmfeldt K."/>
            <person name="Nilsson E."/>
            <person name="Simone D."/>
            <person name="Lopez-Fernandez M."/>
            <person name="Wu X."/>
            <person name="de Brujin I."/>
            <person name="Lundin D."/>
            <person name="Andersson A."/>
            <person name="Bertilsson S."/>
            <person name="Dopson M."/>
        </authorList>
    </citation>
    <scope>NUCLEOTIDE SEQUENCE</scope>
    <source>
        <strain evidence="1">TM448B01528</strain>
    </source>
</reference>
<accession>A0A6M3XNF5</accession>
<sequence>MCGQLRLDKSHPEWLRRNYSTRGLDDYRLKNTFMFDYSSIKELISKIEKNPNLRVVDGWQENRFYCLEIQNATGSIRIKVLIP</sequence>
<protein>
    <submittedName>
        <fullName evidence="1">Uncharacterized protein</fullName>
    </submittedName>
</protein>